<feature type="domain" description="HD-GYP" evidence="5">
    <location>
        <begin position="189"/>
        <end position="385"/>
    </location>
</feature>
<gene>
    <name evidence="6" type="ORF">TPL01_24340</name>
</gene>
<evidence type="ECO:0000313" key="7">
    <source>
        <dbReference type="Proteomes" id="UP000321337"/>
    </source>
</evidence>
<dbReference type="OrthoDB" id="9763857at2"/>
<evidence type="ECO:0000259" key="3">
    <source>
        <dbReference type="PROSITE" id="PS50110"/>
    </source>
</evidence>
<dbReference type="InterPro" id="IPR037522">
    <property type="entry name" value="HD_GYP_dom"/>
</dbReference>
<dbReference type="PROSITE" id="PS50110">
    <property type="entry name" value="RESPONSE_REGULATORY"/>
    <property type="match status" value="1"/>
</dbReference>
<dbReference type="SUPFAM" id="SSF52172">
    <property type="entry name" value="CheY-like"/>
    <property type="match status" value="1"/>
</dbReference>
<dbReference type="CDD" id="cd17569">
    <property type="entry name" value="REC_HupR-like"/>
    <property type="match status" value="1"/>
</dbReference>
<protein>
    <submittedName>
        <fullName evidence="6">Two-component system response regulator</fullName>
    </submittedName>
</protein>
<organism evidence="6 7">
    <name type="scientific">Sulfuriferula plumbiphila</name>
    <dbReference type="NCBI Taxonomy" id="171865"/>
    <lineage>
        <taxon>Bacteria</taxon>
        <taxon>Pseudomonadati</taxon>
        <taxon>Pseudomonadota</taxon>
        <taxon>Betaproteobacteria</taxon>
        <taxon>Nitrosomonadales</taxon>
        <taxon>Sulfuricellaceae</taxon>
        <taxon>Sulfuriferula</taxon>
    </lineage>
</organism>
<dbReference type="PANTHER" id="PTHR45228:SF8">
    <property type="entry name" value="TWO-COMPONENT RESPONSE REGULATOR-RELATED"/>
    <property type="match status" value="1"/>
</dbReference>
<dbReference type="Pfam" id="PF00072">
    <property type="entry name" value="Response_reg"/>
    <property type="match status" value="1"/>
</dbReference>
<accession>A0A512L9Y3</accession>
<feature type="domain" description="HD" evidence="4">
    <location>
        <begin position="211"/>
        <end position="334"/>
    </location>
</feature>
<feature type="domain" description="Response regulatory" evidence="3">
    <location>
        <begin position="19"/>
        <end position="134"/>
    </location>
</feature>
<evidence type="ECO:0000256" key="2">
    <source>
        <dbReference type="SAM" id="Coils"/>
    </source>
</evidence>
<feature type="modified residue" description="4-aspartylphosphate" evidence="1">
    <location>
        <position position="68"/>
    </location>
</feature>
<dbReference type="SUPFAM" id="SSF109604">
    <property type="entry name" value="HD-domain/PDEase-like"/>
    <property type="match status" value="1"/>
</dbReference>
<dbReference type="InterPro" id="IPR001789">
    <property type="entry name" value="Sig_transdc_resp-reg_receiver"/>
</dbReference>
<dbReference type="PROSITE" id="PS51832">
    <property type="entry name" value="HD_GYP"/>
    <property type="match status" value="1"/>
</dbReference>
<name>A0A512L9Y3_9PROT</name>
<dbReference type="Gene3D" id="1.10.3210.10">
    <property type="entry name" value="Hypothetical protein af1432"/>
    <property type="match status" value="1"/>
</dbReference>
<dbReference type="CDD" id="cd00077">
    <property type="entry name" value="HDc"/>
    <property type="match status" value="1"/>
</dbReference>
<dbReference type="GO" id="GO:0000160">
    <property type="term" value="P:phosphorelay signal transduction system"/>
    <property type="evidence" value="ECO:0007669"/>
    <property type="project" value="InterPro"/>
</dbReference>
<dbReference type="RefSeq" id="WP_147074140.1">
    <property type="nucleotide sequence ID" value="NZ_AP021884.1"/>
</dbReference>
<proteinExistence type="predicted"/>
<sequence>MTETAASPGAGGETAQPATLLFVDDEANILAALNRLFRPFGYRILTAESGAQGLEIMAREAVDLVISDMRMPEMNGAQFLEKVRERWPETIRILLTGYADIASTVDAINKGQIFRYFSKPWEDRDIVVDVKHALEHKQLELDKRRLERLTQKQNEELKQLNVSLEAKVRGRTEELRRTMGFLEEAHERLKKGFLTSIRVFSSLIEMREGPQAGHAQRVAEHARALAQRMNLAESDVQDVVFAALLHDIGKIGWSDSLMRKPFSALTSEERTEVVKHPIKGQTILMALEQLQGAAKLIRHHHERFDGKGYPDGLGGLDIPMGARILAVVNDYDAFQNGSLVSKPMHAKKAMQYILETRGSRYDPLVVDAFAELLGETEYGRANRQERVMDQPMQSAQLKPGMVMARDLATQEGMLLLSRGNILSAGMIAQLINYEESEKKALTIYVCP</sequence>
<keyword evidence="1" id="KW-0597">Phosphoprotein</keyword>
<dbReference type="AlphaFoldDB" id="A0A512L9Y3"/>
<feature type="coiled-coil region" evidence="2">
    <location>
        <begin position="136"/>
        <end position="174"/>
    </location>
</feature>
<evidence type="ECO:0000313" key="6">
    <source>
        <dbReference type="EMBL" id="GEP31296.1"/>
    </source>
</evidence>
<dbReference type="SMART" id="SM00448">
    <property type="entry name" value="REC"/>
    <property type="match status" value="1"/>
</dbReference>
<dbReference type="Pfam" id="PF13487">
    <property type="entry name" value="HD_5"/>
    <property type="match status" value="1"/>
</dbReference>
<evidence type="ECO:0000259" key="5">
    <source>
        <dbReference type="PROSITE" id="PS51832"/>
    </source>
</evidence>
<dbReference type="Gene3D" id="3.40.50.2300">
    <property type="match status" value="1"/>
</dbReference>
<dbReference type="InterPro" id="IPR006674">
    <property type="entry name" value="HD_domain"/>
</dbReference>
<dbReference type="EMBL" id="BKAD01000027">
    <property type="protein sequence ID" value="GEP31296.1"/>
    <property type="molecule type" value="Genomic_DNA"/>
</dbReference>
<keyword evidence="7" id="KW-1185">Reference proteome</keyword>
<dbReference type="InterPro" id="IPR011006">
    <property type="entry name" value="CheY-like_superfamily"/>
</dbReference>
<dbReference type="InterPro" id="IPR003607">
    <property type="entry name" value="HD/PDEase_dom"/>
</dbReference>
<dbReference type="PANTHER" id="PTHR45228">
    <property type="entry name" value="CYCLIC DI-GMP PHOSPHODIESTERASE TM_0186-RELATED"/>
    <property type="match status" value="1"/>
</dbReference>
<dbReference type="SMART" id="SM00471">
    <property type="entry name" value="HDc"/>
    <property type="match status" value="1"/>
</dbReference>
<dbReference type="PROSITE" id="PS51831">
    <property type="entry name" value="HD"/>
    <property type="match status" value="1"/>
</dbReference>
<evidence type="ECO:0000256" key="1">
    <source>
        <dbReference type="PROSITE-ProRule" id="PRU00169"/>
    </source>
</evidence>
<dbReference type="InterPro" id="IPR052020">
    <property type="entry name" value="Cyclic_di-GMP/3'3'-cGAMP_PDE"/>
</dbReference>
<dbReference type="Proteomes" id="UP000321337">
    <property type="component" value="Unassembled WGS sequence"/>
</dbReference>
<keyword evidence="2" id="KW-0175">Coiled coil</keyword>
<dbReference type="GO" id="GO:0008081">
    <property type="term" value="F:phosphoric diester hydrolase activity"/>
    <property type="evidence" value="ECO:0007669"/>
    <property type="project" value="UniProtKB-ARBA"/>
</dbReference>
<evidence type="ECO:0000259" key="4">
    <source>
        <dbReference type="PROSITE" id="PS51831"/>
    </source>
</evidence>
<comment type="caution">
    <text evidence="6">The sequence shown here is derived from an EMBL/GenBank/DDBJ whole genome shotgun (WGS) entry which is preliminary data.</text>
</comment>
<reference evidence="6 7" key="1">
    <citation type="submission" date="2019-07" db="EMBL/GenBank/DDBJ databases">
        <title>Whole genome shotgun sequence of Thiobacillus plumbophilus NBRC 107929.</title>
        <authorList>
            <person name="Hosoyama A."/>
            <person name="Uohara A."/>
            <person name="Ohji S."/>
            <person name="Ichikawa N."/>
        </authorList>
    </citation>
    <scope>NUCLEOTIDE SEQUENCE [LARGE SCALE GENOMIC DNA]</scope>
    <source>
        <strain evidence="6 7">NBRC 107929</strain>
    </source>
</reference>